<sequence>MCNFVKLATLLLATVVTVLGTKKSDITSIGLKDGKVPTANEEANMISEKKIDTIINDFVHNKVNEETGKAIKHPFHKIQLGALDHVAPGYKDRDWLRRKDHELPRIVPDPPKPQAKKFGLHTRNSINDNRFDRKNMKRPKDH</sequence>
<feature type="chain" id="PRO_5008582725" evidence="2">
    <location>
        <begin position="21"/>
        <end position="142"/>
    </location>
</feature>
<evidence type="ECO:0000256" key="1">
    <source>
        <dbReference type="SAM" id="MobiDB-lite"/>
    </source>
</evidence>
<reference evidence="3" key="1">
    <citation type="submission" date="2015-11" db="EMBL/GenBank/DDBJ databases">
        <title>De novo transcriptome assembly of four potential Pierce s Disease insect vectors from Arizona vineyards.</title>
        <authorList>
            <person name="Tassone E.E."/>
        </authorList>
    </citation>
    <scope>NUCLEOTIDE SEQUENCE</scope>
</reference>
<name>A0A1B6FBM0_9HEMI</name>
<keyword evidence="2" id="KW-0732">Signal</keyword>
<evidence type="ECO:0000256" key="2">
    <source>
        <dbReference type="SAM" id="SignalP"/>
    </source>
</evidence>
<dbReference type="AlphaFoldDB" id="A0A1B6FBM0"/>
<feature type="signal peptide" evidence="2">
    <location>
        <begin position="1"/>
        <end position="20"/>
    </location>
</feature>
<feature type="region of interest" description="Disordered" evidence="1">
    <location>
        <begin position="101"/>
        <end position="142"/>
    </location>
</feature>
<dbReference type="EMBL" id="GECZ01022245">
    <property type="protein sequence ID" value="JAS47524.1"/>
    <property type="molecule type" value="Transcribed_RNA"/>
</dbReference>
<gene>
    <name evidence="3" type="ORF">g.15998</name>
</gene>
<protein>
    <submittedName>
        <fullName evidence="3">Uncharacterized protein</fullName>
    </submittedName>
</protein>
<evidence type="ECO:0000313" key="3">
    <source>
        <dbReference type="EMBL" id="JAS47524.1"/>
    </source>
</evidence>
<feature type="compositionally biased region" description="Basic and acidic residues" evidence="1">
    <location>
        <begin position="129"/>
        <end position="142"/>
    </location>
</feature>
<organism evidence="3">
    <name type="scientific">Cuerna arida</name>
    <dbReference type="NCBI Taxonomy" id="1464854"/>
    <lineage>
        <taxon>Eukaryota</taxon>
        <taxon>Metazoa</taxon>
        <taxon>Ecdysozoa</taxon>
        <taxon>Arthropoda</taxon>
        <taxon>Hexapoda</taxon>
        <taxon>Insecta</taxon>
        <taxon>Pterygota</taxon>
        <taxon>Neoptera</taxon>
        <taxon>Paraneoptera</taxon>
        <taxon>Hemiptera</taxon>
        <taxon>Auchenorrhyncha</taxon>
        <taxon>Membracoidea</taxon>
        <taxon>Cicadellidae</taxon>
        <taxon>Cicadellinae</taxon>
        <taxon>Proconiini</taxon>
        <taxon>Cuerna</taxon>
    </lineage>
</organism>
<accession>A0A1B6FBM0</accession>
<proteinExistence type="predicted"/>